<dbReference type="AlphaFoldDB" id="A0A6A5YI44"/>
<dbReference type="Proteomes" id="UP000799770">
    <property type="component" value="Unassembled WGS sequence"/>
</dbReference>
<gene>
    <name evidence="1" type="ORF">BDV96DRAFT_654434</name>
</gene>
<accession>A0A6A5YI44</accession>
<organism evidence="1 2">
    <name type="scientific">Lophiotrema nucula</name>
    <dbReference type="NCBI Taxonomy" id="690887"/>
    <lineage>
        <taxon>Eukaryota</taxon>
        <taxon>Fungi</taxon>
        <taxon>Dikarya</taxon>
        <taxon>Ascomycota</taxon>
        <taxon>Pezizomycotina</taxon>
        <taxon>Dothideomycetes</taxon>
        <taxon>Pleosporomycetidae</taxon>
        <taxon>Pleosporales</taxon>
        <taxon>Lophiotremataceae</taxon>
        <taxon>Lophiotrema</taxon>
    </lineage>
</organism>
<evidence type="ECO:0000313" key="1">
    <source>
        <dbReference type="EMBL" id="KAF2106643.1"/>
    </source>
</evidence>
<proteinExistence type="predicted"/>
<keyword evidence="2" id="KW-1185">Reference proteome</keyword>
<evidence type="ECO:0000313" key="2">
    <source>
        <dbReference type="Proteomes" id="UP000799770"/>
    </source>
</evidence>
<reference evidence="1" key="1">
    <citation type="journal article" date="2020" name="Stud. Mycol.">
        <title>101 Dothideomycetes genomes: a test case for predicting lifestyles and emergence of pathogens.</title>
        <authorList>
            <person name="Haridas S."/>
            <person name="Albert R."/>
            <person name="Binder M."/>
            <person name="Bloem J."/>
            <person name="Labutti K."/>
            <person name="Salamov A."/>
            <person name="Andreopoulos B."/>
            <person name="Baker S."/>
            <person name="Barry K."/>
            <person name="Bills G."/>
            <person name="Bluhm B."/>
            <person name="Cannon C."/>
            <person name="Castanera R."/>
            <person name="Culley D."/>
            <person name="Daum C."/>
            <person name="Ezra D."/>
            <person name="Gonzalez J."/>
            <person name="Henrissat B."/>
            <person name="Kuo A."/>
            <person name="Liang C."/>
            <person name="Lipzen A."/>
            <person name="Lutzoni F."/>
            <person name="Magnuson J."/>
            <person name="Mondo S."/>
            <person name="Nolan M."/>
            <person name="Ohm R."/>
            <person name="Pangilinan J."/>
            <person name="Park H.-J."/>
            <person name="Ramirez L."/>
            <person name="Alfaro M."/>
            <person name="Sun H."/>
            <person name="Tritt A."/>
            <person name="Yoshinaga Y."/>
            <person name="Zwiers L.-H."/>
            <person name="Turgeon B."/>
            <person name="Goodwin S."/>
            <person name="Spatafora J."/>
            <person name="Crous P."/>
            <person name="Grigoriev I."/>
        </authorList>
    </citation>
    <scope>NUCLEOTIDE SEQUENCE</scope>
    <source>
        <strain evidence="1">CBS 627.86</strain>
    </source>
</reference>
<protein>
    <submittedName>
        <fullName evidence="1">Uncharacterized protein</fullName>
    </submittedName>
</protein>
<name>A0A6A5YI44_9PLEO</name>
<sequence length="239" mass="26962">MANPKEIRNTVFERAFEDVLKLIDKHSAWLESQLPRRARTTTKLASDIPVNKILTSEWNSSPGLSYKSEPGVGANFDIIAALLIRALEKDHHVVLHRVYSKEEDNHSTPATRESSFRYWTIQLLAKALSSQSQEIFAKAANPKDFEQSWKTFAKCVPQGKVVYIILLWTGDGTLSIEQKEDIKTMLSHCHALTKRKIEDGADCSLPDFKIIFLSPNPDDVRAIDQMFEALSPHSTGDPN</sequence>
<dbReference type="EMBL" id="ML977360">
    <property type="protein sequence ID" value="KAF2106643.1"/>
    <property type="molecule type" value="Genomic_DNA"/>
</dbReference>